<gene>
    <name evidence="3" type="ORF">GM920_20805</name>
</gene>
<dbReference type="RefSeq" id="WP_182961112.1">
    <property type="nucleotide sequence ID" value="NZ_WNXC01000009.1"/>
</dbReference>
<keyword evidence="4" id="KW-1185">Reference proteome</keyword>
<feature type="transmembrane region" description="Helical" evidence="1">
    <location>
        <begin position="171"/>
        <end position="188"/>
    </location>
</feature>
<name>A0ABR6F1E9_9SPHI</name>
<keyword evidence="1" id="KW-0472">Membrane</keyword>
<accession>A0ABR6F1E9</accession>
<feature type="chain" id="PRO_5045792386" evidence="2">
    <location>
        <begin position="19"/>
        <end position="237"/>
    </location>
</feature>
<organism evidence="3 4">
    <name type="scientific">Pedobacter gandavensis</name>
    <dbReference type="NCBI Taxonomy" id="2679963"/>
    <lineage>
        <taxon>Bacteria</taxon>
        <taxon>Pseudomonadati</taxon>
        <taxon>Bacteroidota</taxon>
        <taxon>Sphingobacteriia</taxon>
        <taxon>Sphingobacteriales</taxon>
        <taxon>Sphingobacteriaceae</taxon>
        <taxon>Pedobacter</taxon>
    </lineage>
</organism>
<reference evidence="3 4" key="1">
    <citation type="submission" date="2019-11" db="EMBL/GenBank/DDBJ databases">
        <title>Description of Pedobacter sp. LMG 31462T.</title>
        <authorList>
            <person name="Carlier A."/>
            <person name="Qi S."/>
            <person name="Vandamme P."/>
        </authorList>
    </citation>
    <scope>NUCLEOTIDE SEQUENCE [LARGE SCALE GENOMIC DNA]</scope>
    <source>
        <strain evidence="3 4">LMG 31462</strain>
    </source>
</reference>
<comment type="caution">
    <text evidence="3">The sequence shown here is derived from an EMBL/GenBank/DDBJ whole genome shotgun (WGS) entry which is preliminary data.</text>
</comment>
<protein>
    <submittedName>
        <fullName evidence="3">Uncharacterized protein</fullName>
    </submittedName>
</protein>
<feature type="signal peptide" evidence="2">
    <location>
        <begin position="1"/>
        <end position="18"/>
    </location>
</feature>
<proteinExistence type="predicted"/>
<keyword evidence="2" id="KW-0732">Signal</keyword>
<sequence length="237" mass="26388">MKKLLLSVMACYALTASAQVQENQNFLYLYSDSIVYAKKIQLRPDFAGYWQLRVDSRRVPVDQVKFFNNQDGFFANTRKFSLLGETAFSERIVAGKINLFQERSYDPYAYHSGHGYGENRYSRASLSMYYNKGFGDLKKVKYKNLAEDMADHPESMKFLNAYKKSANLSKIMYTAAGASIIGSFATLLSGGTSSMKSPNMAVTSILMGVGVGFAVGGFAVQVSGTRNIENAIDSYNR</sequence>
<dbReference type="Proteomes" id="UP000636110">
    <property type="component" value="Unassembled WGS sequence"/>
</dbReference>
<keyword evidence="1" id="KW-0812">Transmembrane</keyword>
<evidence type="ECO:0000256" key="2">
    <source>
        <dbReference type="SAM" id="SignalP"/>
    </source>
</evidence>
<feature type="transmembrane region" description="Helical" evidence="1">
    <location>
        <begin position="200"/>
        <end position="220"/>
    </location>
</feature>
<evidence type="ECO:0000313" key="4">
    <source>
        <dbReference type="Proteomes" id="UP000636110"/>
    </source>
</evidence>
<evidence type="ECO:0000256" key="1">
    <source>
        <dbReference type="SAM" id="Phobius"/>
    </source>
</evidence>
<keyword evidence="1" id="KW-1133">Transmembrane helix</keyword>
<evidence type="ECO:0000313" key="3">
    <source>
        <dbReference type="EMBL" id="MBB2151353.1"/>
    </source>
</evidence>
<dbReference type="EMBL" id="WNXC01000009">
    <property type="protein sequence ID" value="MBB2151353.1"/>
    <property type="molecule type" value="Genomic_DNA"/>
</dbReference>